<protein>
    <recommendedName>
        <fullName evidence="4">DUF1616 domain-containing protein</fullName>
    </recommendedName>
</protein>
<dbReference type="EMBL" id="DTBD01000051">
    <property type="protein sequence ID" value="HGQ64762.1"/>
    <property type="molecule type" value="Genomic_DNA"/>
</dbReference>
<dbReference type="EMBL" id="DTCK01000028">
    <property type="protein sequence ID" value="HGQ35894.1"/>
    <property type="molecule type" value="Genomic_DNA"/>
</dbReference>
<feature type="transmembrane region" description="Helical" evidence="1">
    <location>
        <begin position="7"/>
        <end position="28"/>
    </location>
</feature>
<dbReference type="AlphaFoldDB" id="A0A7C4NM60"/>
<evidence type="ECO:0000313" key="3">
    <source>
        <dbReference type="EMBL" id="HGQ64762.1"/>
    </source>
</evidence>
<reference evidence="3" key="1">
    <citation type="journal article" date="2020" name="mSystems">
        <title>Genome- and Community-Level Interaction Insights into Carbon Utilization and Element Cycling Functions of Hydrothermarchaeota in Hydrothermal Sediment.</title>
        <authorList>
            <person name="Zhou Z."/>
            <person name="Liu Y."/>
            <person name="Xu W."/>
            <person name="Pan J."/>
            <person name="Luo Z.H."/>
            <person name="Li M."/>
        </authorList>
    </citation>
    <scope>NUCLEOTIDE SEQUENCE [LARGE SCALE GENOMIC DNA]</scope>
    <source>
        <strain evidence="3">SpSt-637</strain>
        <strain evidence="2">SpSt-667</strain>
    </source>
</reference>
<organism evidence="3">
    <name type="scientific">Ignisphaera aggregans</name>
    <dbReference type="NCBI Taxonomy" id="334771"/>
    <lineage>
        <taxon>Archaea</taxon>
        <taxon>Thermoproteota</taxon>
        <taxon>Thermoprotei</taxon>
        <taxon>Desulfurococcales</taxon>
        <taxon>Desulfurococcaceae</taxon>
        <taxon>Ignisphaera</taxon>
    </lineage>
</organism>
<keyword evidence="1" id="KW-1133">Transmembrane helix</keyword>
<keyword evidence="1" id="KW-0812">Transmembrane</keyword>
<proteinExistence type="predicted"/>
<keyword evidence="1" id="KW-0472">Membrane</keyword>
<evidence type="ECO:0000256" key="1">
    <source>
        <dbReference type="SAM" id="Phobius"/>
    </source>
</evidence>
<comment type="caution">
    <text evidence="3">The sequence shown here is derived from an EMBL/GenBank/DDBJ whole genome shotgun (WGS) entry which is preliminary data.</text>
</comment>
<evidence type="ECO:0008006" key="4">
    <source>
        <dbReference type="Google" id="ProtNLM"/>
    </source>
</evidence>
<evidence type="ECO:0000313" key="2">
    <source>
        <dbReference type="EMBL" id="HGQ35894.1"/>
    </source>
</evidence>
<accession>A0A7C4NM60</accession>
<name>A0A7C4NM60_9CREN</name>
<gene>
    <name evidence="3" type="ORF">ENU08_05905</name>
    <name evidence="2" type="ORF">ENU41_04375</name>
</gene>
<sequence>MNLLDEEVFAVIIAISIVGSTIAIALVLRPDIVEPFQALGLLNENLVIGDYPKFVYPMQNLTLGIFVYNHRPYPILVQIRYKIGNSTNLPTNTTPSSSPTIKVFEFLVDVKKNVTQRIDIPIIVDRSSSKVALIFELWMYDTDKREWVYTGIWNHHYVDVLRVPMP</sequence>